<feature type="binding site" evidence="2">
    <location>
        <position position="342"/>
    </location>
    <ligand>
        <name>Zn(2+)</name>
        <dbReference type="ChEBI" id="CHEBI:29105"/>
        <note>catalytic</note>
    </ligand>
</feature>
<dbReference type="GO" id="GO:0008270">
    <property type="term" value="F:zinc ion binding"/>
    <property type="evidence" value="ECO:0007669"/>
    <property type="project" value="InterPro"/>
</dbReference>
<feature type="binding site" evidence="2">
    <location>
        <position position="361"/>
    </location>
    <ligand>
        <name>Zn(2+)</name>
        <dbReference type="ChEBI" id="CHEBI:29105"/>
        <note>catalytic</note>
    </ligand>
</feature>
<keyword evidence="6" id="KW-1185">Reference proteome</keyword>
<dbReference type="PANTHER" id="PTHR45726:SF3">
    <property type="entry name" value="LEUKOTRIENE A-4 HYDROLASE"/>
    <property type="match status" value="1"/>
</dbReference>
<sequence>MKKLLYSLVILLTTTGSINAQLLQNKKNFSRADSLRGTLTPLRSCYDINYYHLDVKVDIPNKFISGTNEFKFTAMQDFNKLQFDLFSNLKVDKVVYNGSELPFKREFNAVFVSFPKAIKKGTKESFTVFYSGNPVIARNPPWDGGFMFNKDKSGNPWVSVACQGFGASSWWPNKDHQSDEVDSMMISISVPKDLQDVSNGRLRSIVQKPNGYAQYNWFVDNPINNYNVTLYIGKYAHWTDKFAGEKGKLTLDYWALKEDSTLARPHWDADVKPMLKSFEHWFGPYPFYEDGYKLVQAPHLGMEHQSAVAYGNDFKMGYKGSDLSGSGWGLKFDFITIHESGHEWFGNNITTKDIADMWVHEAFTNYSESLFTESRYGKEAGSAYVIGIRNNIKNDKPVIGVYDVNHEGSGDMYYKGANLVHLIRQLIGNDEKFRGILRGLNKTFYHKTVTTQQVEDYIAKQSGLKLDKVFDQYLRKVNIPTLEYQIDNRKLKYRWVAGVKDFDMPVKVSLKPGSFTFIQPSTDWKTIEIDKGITDKTFKADPNFYINLKSVK</sequence>
<dbReference type="CDD" id="cd09603">
    <property type="entry name" value="M1_APN_like"/>
    <property type="match status" value="1"/>
</dbReference>
<feature type="domain" description="Peptidase M1 membrane alanine aminopeptidase" evidence="4">
    <location>
        <begin position="331"/>
        <end position="473"/>
    </location>
</feature>
<dbReference type="Proteomes" id="UP000192678">
    <property type="component" value="Unassembled WGS sequence"/>
</dbReference>
<evidence type="ECO:0000256" key="1">
    <source>
        <dbReference type="PIRSR" id="PIRSR634015-1"/>
    </source>
</evidence>
<feature type="binding site" evidence="2">
    <location>
        <position position="338"/>
    </location>
    <ligand>
        <name>Zn(2+)</name>
        <dbReference type="ChEBI" id="CHEBI:29105"/>
        <note>catalytic</note>
    </ligand>
</feature>
<dbReference type="SUPFAM" id="SSF55486">
    <property type="entry name" value="Metalloproteases ('zincins'), catalytic domain"/>
    <property type="match status" value="1"/>
</dbReference>
<feature type="active site" description="Proton acceptor" evidence="1">
    <location>
        <position position="339"/>
    </location>
</feature>
<proteinExistence type="predicted"/>
<evidence type="ECO:0000256" key="3">
    <source>
        <dbReference type="SAM" id="SignalP"/>
    </source>
</evidence>
<name>A0A1W2C8A2_9SPHI</name>
<dbReference type="GO" id="GO:0008237">
    <property type="term" value="F:metallopeptidase activity"/>
    <property type="evidence" value="ECO:0007669"/>
    <property type="project" value="InterPro"/>
</dbReference>
<feature type="active site" description="Proton donor" evidence="1">
    <location>
        <position position="413"/>
    </location>
</feature>
<dbReference type="AlphaFoldDB" id="A0A1W2C8A2"/>
<keyword evidence="2" id="KW-0479">Metal-binding</keyword>
<dbReference type="RefSeq" id="WP_084288992.1">
    <property type="nucleotide sequence ID" value="NZ_FWYB01000003.1"/>
</dbReference>
<dbReference type="InterPro" id="IPR042097">
    <property type="entry name" value="Aminopeptidase_N-like_N_sf"/>
</dbReference>
<dbReference type="Gene3D" id="2.60.40.1730">
    <property type="entry name" value="tricorn interacting facor f3 domain"/>
    <property type="match status" value="1"/>
</dbReference>
<feature type="signal peptide" evidence="3">
    <location>
        <begin position="1"/>
        <end position="20"/>
    </location>
</feature>
<reference evidence="5 6" key="1">
    <citation type="submission" date="2017-04" db="EMBL/GenBank/DDBJ databases">
        <authorList>
            <person name="Afonso C.L."/>
            <person name="Miller P.J."/>
            <person name="Scott M.A."/>
            <person name="Spackman E."/>
            <person name="Goraichik I."/>
            <person name="Dimitrov K.M."/>
            <person name="Suarez D.L."/>
            <person name="Swayne D.E."/>
        </authorList>
    </citation>
    <scope>NUCLEOTIDE SEQUENCE [LARGE SCALE GENOMIC DNA]</scope>
    <source>
        <strain evidence="5 6">DSM 19625</strain>
    </source>
</reference>
<feature type="chain" id="PRO_5010740003" evidence="3">
    <location>
        <begin position="21"/>
        <end position="552"/>
    </location>
</feature>
<protein>
    <submittedName>
        <fullName evidence="5">Peptidase family M1</fullName>
    </submittedName>
</protein>
<evidence type="ECO:0000313" key="6">
    <source>
        <dbReference type="Proteomes" id="UP000192678"/>
    </source>
</evidence>
<dbReference type="PANTHER" id="PTHR45726">
    <property type="entry name" value="LEUKOTRIENE A-4 HYDROLASE"/>
    <property type="match status" value="1"/>
</dbReference>
<dbReference type="Gene3D" id="1.10.390.10">
    <property type="entry name" value="Neutral Protease Domain 2"/>
    <property type="match status" value="1"/>
</dbReference>
<dbReference type="EMBL" id="FWYB01000003">
    <property type="protein sequence ID" value="SMC81507.1"/>
    <property type="molecule type" value="Genomic_DNA"/>
</dbReference>
<keyword evidence="2" id="KW-0862">Zinc</keyword>
<evidence type="ECO:0000259" key="4">
    <source>
        <dbReference type="Pfam" id="PF01433"/>
    </source>
</evidence>
<accession>A0A1W2C8A2</accession>
<dbReference type="Pfam" id="PF01433">
    <property type="entry name" value="Peptidase_M1"/>
    <property type="match status" value="1"/>
</dbReference>
<evidence type="ECO:0000313" key="5">
    <source>
        <dbReference type="EMBL" id="SMC81507.1"/>
    </source>
</evidence>
<dbReference type="InterPro" id="IPR027268">
    <property type="entry name" value="Peptidase_M4/M1_CTD_sf"/>
</dbReference>
<dbReference type="SUPFAM" id="SSF63737">
    <property type="entry name" value="Leukotriene A4 hydrolase N-terminal domain"/>
    <property type="match status" value="1"/>
</dbReference>
<dbReference type="InterPro" id="IPR014782">
    <property type="entry name" value="Peptidase_M1_dom"/>
</dbReference>
<dbReference type="OrthoDB" id="100605at2"/>
<evidence type="ECO:0000256" key="2">
    <source>
        <dbReference type="PIRSR" id="PIRSR634015-3"/>
    </source>
</evidence>
<comment type="cofactor">
    <cofactor evidence="2">
        <name>Zn(2+)</name>
        <dbReference type="ChEBI" id="CHEBI:29105"/>
    </cofactor>
    <text evidence="2">Binds 1 zinc ion per subunit.</text>
</comment>
<keyword evidence="3" id="KW-0732">Signal</keyword>
<dbReference type="InterPro" id="IPR034015">
    <property type="entry name" value="M1_LTA4H"/>
</dbReference>
<gene>
    <name evidence="5" type="ORF">SAMN04488101_103218</name>
</gene>
<organism evidence="5 6">
    <name type="scientific">Pedobacter nyackensis</name>
    <dbReference type="NCBI Taxonomy" id="475255"/>
    <lineage>
        <taxon>Bacteria</taxon>
        <taxon>Pseudomonadati</taxon>
        <taxon>Bacteroidota</taxon>
        <taxon>Sphingobacteriia</taxon>
        <taxon>Sphingobacteriales</taxon>
        <taxon>Sphingobacteriaceae</taxon>
        <taxon>Pedobacter</taxon>
    </lineage>
</organism>
<dbReference type="STRING" id="475255.SAMN04488101_103218"/>